<keyword evidence="1" id="KW-0472">Membrane</keyword>
<reference evidence="2 3" key="1">
    <citation type="journal article" date="2014" name="Genome Announc.">
        <title>Draft genome sequences of eight enterohepatic helicobacter species isolated from both laboratory and wild rodents.</title>
        <authorList>
            <person name="Sheh A."/>
            <person name="Shen Z."/>
            <person name="Fox J.G."/>
        </authorList>
    </citation>
    <scope>NUCLEOTIDE SEQUENCE [LARGE SCALE GENOMIC DNA]</scope>
    <source>
        <strain evidence="2 3">MIT 01-6451</strain>
    </source>
</reference>
<dbReference type="Proteomes" id="UP000029707">
    <property type="component" value="Unassembled WGS sequence"/>
</dbReference>
<dbReference type="OrthoDB" id="5324246at2"/>
<dbReference type="Gene3D" id="3.90.1720.10">
    <property type="entry name" value="endopeptidase domain like (from Nostoc punctiforme)"/>
    <property type="match status" value="1"/>
</dbReference>
<evidence type="ECO:0000313" key="2">
    <source>
        <dbReference type="EMBL" id="TLE03379.1"/>
    </source>
</evidence>
<name>A0A4U8TTG9_9HELI</name>
<keyword evidence="1" id="KW-0812">Transmembrane</keyword>
<dbReference type="InterPro" id="IPR024453">
    <property type="entry name" value="Peptidase_C92"/>
</dbReference>
<dbReference type="InterPro" id="IPR038765">
    <property type="entry name" value="Papain-like_cys_pep_sf"/>
</dbReference>
<accession>A0A4U8TTG9</accession>
<dbReference type="AlphaFoldDB" id="A0A4U8TTG9"/>
<feature type="transmembrane region" description="Helical" evidence="1">
    <location>
        <begin position="12"/>
        <end position="35"/>
    </location>
</feature>
<keyword evidence="3" id="KW-1185">Reference proteome</keyword>
<proteinExistence type="predicted"/>
<dbReference type="RefSeq" id="WP_084707935.1">
    <property type="nucleotide sequence ID" value="NZ_CAJUDB010000008.1"/>
</dbReference>
<comment type="caution">
    <text evidence="2">The sequence shown here is derived from an EMBL/GenBank/DDBJ whole genome shotgun (WGS) entry which is preliminary data.</text>
</comment>
<dbReference type="EMBL" id="JRMQ02000001">
    <property type="protein sequence ID" value="TLE03379.1"/>
    <property type="molecule type" value="Genomic_DNA"/>
</dbReference>
<sequence>MSMTSGKLNSKRFYICASSAIVSIVALSAIMLFFMSPTSITSTLLHKNLHSLPTLEVGDIIFREGIGVESIIIQKLSKHNYTHIGLVISTKPIIILHATPDDNPKKPNQVILSSFDEFLSHAQHIAVKRFSFSPTTREQIASQSILWLGKPFVLHTDPNALYCTTLLERILSPFVTLNLVYDTIDVPAFRGAYLFPKAFFEDTHSTLIYESKTHL</sequence>
<evidence type="ECO:0000256" key="1">
    <source>
        <dbReference type="SAM" id="Phobius"/>
    </source>
</evidence>
<organism evidence="2 3">
    <name type="scientific">Helicobacter japonicus</name>
    <dbReference type="NCBI Taxonomy" id="425400"/>
    <lineage>
        <taxon>Bacteria</taxon>
        <taxon>Pseudomonadati</taxon>
        <taxon>Campylobacterota</taxon>
        <taxon>Epsilonproteobacteria</taxon>
        <taxon>Campylobacterales</taxon>
        <taxon>Helicobacteraceae</taxon>
        <taxon>Helicobacter</taxon>
    </lineage>
</organism>
<evidence type="ECO:0008006" key="4">
    <source>
        <dbReference type="Google" id="ProtNLM"/>
    </source>
</evidence>
<dbReference type="SUPFAM" id="SSF54001">
    <property type="entry name" value="Cysteine proteinases"/>
    <property type="match status" value="1"/>
</dbReference>
<dbReference type="STRING" id="425400.LS65_06080"/>
<evidence type="ECO:0000313" key="3">
    <source>
        <dbReference type="Proteomes" id="UP000029707"/>
    </source>
</evidence>
<dbReference type="Pfam" id="PF05708">
    <property type="entry name" value="Peptidase_C92"/>
    <property type="match status" value="1"/>
</dbReference>
<keyword evidence="1" id="KW-1133">Transmembrane helix</keyword>
<gene>
    <name evidence="2" type="ORF">LS65_001005</name>
</gene>
<protein>
    <recommendedName>
        <fullName evidence="4">Permuted papain-like amidase YaeF/Yiix C92 family enzyme</fullName>
    </recommendedName>
</protein>